<dbReference type="STRING" id="42156.A0A3P6V343"/>
<feature type="compositionally biased region" description="Polar residues" evidence="6">
    <location>
        <begin position="798"/>
        <end position="817"/>
    </location>
</feature>
<feature type="transmembrane region" description="Helical" evidence="7">
    <location>
        <begin position="450"/>
        <end position="475"/>
    </location>
</feature>
<feature type="domain" description="TMC" evidence="8">
    <location>
        <begin position="345"/>
        <end position="413"/>
    </location>
</feature>
<feature type="compositionally biased region" description="Polar residues" evidence="6">
    <location>
        <begin position="854"/>
        <end position="890"/>
    </location>
</feature>
<feature type="compositionally biased region" description="Basic and acidic residues" evidence="6">
    <location>
        <begin position="971"/>
        <end position="981"/>
    </location>
</feature>
<evidence type="ECO:0000256" key="2">
    <source>
        <dbReference type="ARBA" id="ARBA00006510"/>
    </source>
</evidence>
<feature type="region of interest" description="Disordered" evidence="6">
    <location>
        <begin position="554"/>
        <end position="650"/>
    </location>
</feature>
<feature type="compositionally biased region" description="Low complexity" evidence="6">
    <location>
        <begin position="778"/>
        <end position="793"/>
    </location>
</feature>
<protein>
    <recommendedName>
        <fullName evidence="8">TMC domain-containing protein</fullName>
    </recommendedName>
</protein>
<evidence type="ECO:0000313" key="10">
    <source>
        <dbReference type="Proteomes" id="UP000277928"/>
    </source>
</evidence>
<keyword evidence="10" id="KW-1185">Reference proteome</keyword>
<feature type="region of interest" description="Disordered" evidence="6">
    <location>
        <begin position="157"/>
        <end position="181"/>
    </location>
</feature>
<feature type="compositionally biased region" description="Basic and acidic residues" evidence="6">
    <location>
        <begin position="47"/>
        <end position="59"/>
    </location>
</feature>
<feature type="compositionally biased region" description="Low complexity" evidence="6">
    <location>
        <begin position="920"/>
        <end position="933"/>
    </location>
</feature>
<dbReference type="InterPro" id="IPR012496">
    <property type="entry name" value="TMC_dom"/>
</dbReference>
<keyword evidence="5 7" id="KW-0472">Membrane</keyword>
<comment type="similarity">
    <text evidence="2">Belongs to the TMC family.</text>
</comment>
<feature type="compositionally biased region" description="Polar residues" evidence="6">
    <location>
        <begin position="608"/>
        <end position="630"/>
    </location>
</feature>
<accession>A0A3P6V343</accession>
<proteinExistence type="inferred from homology"/>
<feature type="region of interest" description="Disordered" evidence="6">
    <location>
        <begin position="43"/>
        <end position="76"/>
    </location>
</feature>
<evidence type="ECO:0000256" key="1">
    <source>
        <dbReference type="ARBA" id="ARBA00004141"/>
    </source>
</evidence>
<dbReference type="OrthoDB" id="5831905at2759"/>
<gene>
    <name evidence="9" type="ORF">NLS_LOCUS7697</name>
</gene>
<keyword evidence="4 7" id="KW-1133">Transmembrane helix</keyword>
<dbReference type="AlphaFoldDB" id="A0A3P6V343"/>
<dbReference type="GO" id="GO:0005886">
    <property type="term" value="C:plasma membrane"/>
    <property type="evidence" value="ECO:0007669"/>
    <property type="project" value="InterPro"/>
</dbReference>
<evidence type="ECO:0000256" key="7">
    <source>
        <dbReference type="SAM" id="Phobius"/>
    </source>
</evidence>
<dbReference type="OMA" id="NNFCWET"/>
<evidence type="ECO:0000256" key="4">
    <source>
        <dbReference type="ARBA" id="ARBA00022989"/>
    </source>
</evidence>
<sequence length="981" mass="109184">MTIFLHGEQYPTTTKFHSRNFANIKQANTFAKASLERFSNFHQKSSKIHEDTREKRETLTRPSSKSAGGITIESRYGPVGLNNPSALLANKSYPWDQGRFRAIRIGPPSLPTFPIPALPPNPTSNTSVITELGPHRQLRPKGQHPKAVVLPTVATTNQASSQKLPKATRIPWSSKGTKSTKIRKITTSTPVVVVDSGNKLSNDKPFMFKKRAKIRPKIAPTKASISRKNFNMVRSNEVPTDATRAPVISDKPVNTLSNRKNAATSKWTLPNSNTKDSTLTVDVSGIREAKPMRATLLSNGSGRVIPGGKYFKASNNATTIYQIEKQVLTISDEAEMGNNFCWETMIGQPEYGEFKVAENVLHIINNQGMVWLGLFFAPLLPALNNLKLIILMYIRGWACMTCNVPAREIFRASRILCGYSNELYGIYCNRNSNDGVTAIEGRLDRKVMGWLRYLASPGVVIPVLLLLMLIIYFLVSLVRGLQKKNSDLQQQLIHERTEEKKKIFELAGTAQRKNSEKNREKKKQAITYLPLIEQKRREPWRSCNSQDYDSSLCVTDKSSTMTSPDSGQSFSPKNRSRRQLLPRKSIQQESTKILQPVPQQFIRKDSTEQSTGGNGEESNGLFSPPTTGRSNDWLKQDDSEDSELQPYSIESGVIEEATSEEVRNLMRRLTKSMHGSAVSLVVSSKHHPFCTHNSLTVLFPTSFASRDECRSALGQYYLTSSSPYDDEFTNSASYGNIHRLANSSLFTKPSLSQLAVPEPKTNKKAVSSPPQLNLPETHQLSSTSESHISTSQLLFPPTISNDESTINGAATNGTESNIPLIADTQTEKPKISTPLRKATSIEDRGEQEFAPWQSAKQTQSQISGFSKRQQESKNGFGNDQPSKSMSSCMKSENLEDSPPAFQQHHQRRFRISVSPTRRFQSQSGPSGSDTDTSTGKRRYVIRQEIFPDLTLSGSMNDSGISHRKSSVHSSHAAEIHNGKDN</sequence>
<dbReference type="EMBL" id="UYRX01000837">
    <property type="protein sequence ID" value="VDK86578.1"/>
    <property type="molecule type" value="Genomic_DNA"/>
</dbReference>
<name>A0A3P6V343_LITSI</name>
<dbReference type="Proteomes" id="UP000277928">
    <property type="component" value="Unassembled WGS sequence"/>
</dbReference>
<evidence type="ECO:0000313" key="9">
    <source>
        <dbReference type="EMBL" id="VDK86578.1"/>
    </source>
</evidence>
<feature type="transmembrane region" description="Helical" evidence="7">
    <location>
        <begin position="368"/>
        <end position="386"/>
    </location>
</feature>
<comment type="subcellular location">
    <subcellularLocation>
        <location evidence="1">Membrane</location>
        <topology evidence="1">Multi-pass membrane protein</topology>
    </subcellularLocation>
</comment>
<evidence type="ECO:0000256" key="6">
    <source>
        <dbReference type="SAM" id="MobiDB-lite"/>
    </source>
</evidence>
<evidence type="ECO:0000259" key="8">
    <source>
        <dbReference type="Pfam" id="PF07810"/>
    </source>
</evidence>
<dbReference type="InterPro" id="IPR038900">
    <property type="entry name" value="TMC"/>
</dbReference>
<organism evidence="9 10">
    <name type="scientific">Litomosoides sigmodontis</name>
    <name type="common">Filarial nematode worm</name>
    <dbReference type="NCBI Taxonomy" id="42156"/>
    <lineage>
        <taxon>Eukaryota</taxon>
        <taxon>Metazoa</taxon>
        <taxon>Ecdysozoa</taxon>
        <taxon>Nematoda</taxon>
        <taxon>Chromadorea</taxon>
        <taxon>Rhabditida</taxon>
        <taxon>Spirurina</taxon>
        <taxon>Spiruromorpha</taxon>
        <taxon>Filarioidea</taxon>
        <taxon>Onchocercidae</taxon>
        <taxon>Litomosoides</taxon>
    </lineage>
</organism>
<feature type="compositionally biased region" description="Polar residues" evidence="6">
    <location>
        <begin position="554"/>
        <end position="573"/>
    </location>
</feature>
<feature type="compositionally biased region" description="Polar residues" evidence="6">
    <location>
        <begin position="764"/>
        <end position="776"/>
    </location>
</feature>
<evidence type="ECO:0000256" key="5">
    <source>
        <dbReference type="ARBA" id="ARBA00023136"/>
    </source>
</evidence>
<evidence type="ECO:0000256" key="3">
    <source>
        <dbReference type="ARBA" id="ARBA00022692"/>
    </source>
</evidence>
<keyword evidence="3 7" id="KW-0812">Transmembrane</keyword>
<dbReference type="PANTHER" id="PTHR23302:SF40">
    <property type="entry name" value="TRANSMEMBRANE CHANNEL-LIKE PROTEIN"/>
    <property type="match status" value="1"/>
</dbReference>
<dbReference type="GO" id="GO:0008381">
    <property type="term" value="F:mechanosensitive monoatomic ion channel activity"/>
    <property type="evidence" value="ECO:0007669"/>
    <property type="project" value="TreeGrafter"/>
</dbReference>
<reference evidence="9 10" key="1">
    <citation type="submission" date="2018-08" db="EMBL/GenBank/DDBJ databases">
        <authorList>
            <person name="Laetsch R D."/>
            <person name="Stevens L."/>
            <person name="Kumar S."/>
            <person name="Blaxter L. M."/>
        </authorList>
    </citation>
    <scope>NUCLEOTIDE SEQUENCE [LARGE SCALE GENOMIC DNA]</scope>
</reference>
<dbReference type="PANTHER" id="PTHR23302">
    <property type="entry name" value="TRANSMEMBRANE CHANNEL-RELATED"/>
    <property type="match status" value="1"/>
</dbReference>
<feature type="region of interest" description="Disordered" evidence="6">
    <location>
        <begin position="754"/>
        <end position="981"/>
    </location>
</feature>
<dbReference type="Pfam" id="PF07810">
    <property type="entry name" value="TMC"/>
    <property type="match status" value="1"/>
</dbReference>